<proteinExistence type="predicted"/>
<evidence type="ECO:0000313" key="2">
    <source>
        <dbReference type="RefSeq" id="XP_016504808.1"/>
    </source>
</evidence>
<dbReference type="Proteomes" id="UP000790787">
    <property type="component" value="Chromosome 9"/>
</dbReference>
<dbReference type="KEGG" id="nta:107822756"/>
<reference evidence="2" key="2">
    <citation type="submission" date="2025-08" db="UniProtKB">
        <authorList>
            <consortium name="RefSeq"/>
        </authorList>
    </citation>
    <scope>IDENTIFICATION</scope>
    <source>
        <tissue evidence="2">Leaf</tissue>
    </source>
</reference>
<dbReference type="GeneID" id="107822756"/>
<dbReference type="OrthoDB" id="1737056at2759"/>
<accession>A0A1S4CUM2</accession>
<evidence type="ECO:0000313" key="1">
    <source>
        <dbReference type="Proteomes" id="UP000790787"/>
    </source>
</evidence>
<gene>
    <name evidence="2" type="primary">LOC107822756</name>
</gene>
<protein>
    <submittedName>
        <fullName evidence="2">Importin-5-like isoform X1</fullName>
    </submittedName>
    <submittedName>
        <fullName evidence="2">Uncharacterized protein LOC107822756 isoform X1</fullName>
    </submittedName>
</protein>
<dbReference type="STRING" id="4097.A0A1S4CUM2"/>
<sequence>MKQVVSIFVPLLKFYIHNPFRRSAVVAMPILLRSAKLAFEKGITQGESESYFTKLSDYMILALVEAMHKVVLNICTYVVPSFLDNEKVIPDELSQQEHVTEICAIMLGELNYCLQICRLLPTEGQVRSIVNEIMHVITESSLTERT</sequence>
<keyword evidence="1" id="KW-1185">Reference proteome</keyword>
<dbReference type="Gene3D" id="1.25.10.10">
    <property type="entry name" value="Leucine-rich Repeat Variant"/>
    <property type="match status" value="1"/>
</dbReference>
<dbReference type="InterPro" id="IPR011989">
    <property type="entry name" value="ARM-like"/>
</dbReference>
<name>A0A1S4CUM2_TOBAC</name>
<dbReference type="PaxDb" id="4097-A0A1S4CUM2"/>
<organism evidence="1 2">
    <name type="scientific">Nicotiana tabacum</name>
    <name type="common">Common tobacco</name>
    <dbReference type="NCBI Taxonomy" id="4097"/>
    <lineage>
        <taxon>Eukaryota</taxon>
        <taxon>Viridiplantae</taxon>
        <taxon>Streptophyta</taxon>
        <taxon>Embryophyta</taxon>
        <taxon>Tracheophyta</taxon>
        <taxon>Spermatophyta</taxon>
        <taxon>Magnoliopsida</taxon>
        <taxon>eudicotyledons</taxon>
        <taxon>Gunneridae</taxon>
        <taxon>Pentapetalae</taxon>
        <taxon>asterids</taxon>
        <taxon>lamiids</taxon>
        <taxon>Solanales</taxon>
        <taxon>Solanaceae</taxon>
        <taxon>Nicotianoideae</taxon>
        <taxon>Nicotianeae</taxon>
        <taxon>Nicotiana</taxon>
    </lineage>
</organism>
<reference evidence="1" key="1">
    <citation type="journal article" date="2014" name="Nat. Commun.">
        <title>The tobacco genome sequence and its comparison with those of tomato and potato.</title>
        <authorList>
            <person name="Sierro N."/>
            <person name="Battey J.N."/>
            <person name="Ouadi S."/>
            <person name="Bakaher N."/>
            <person name="Bovet L."/>
            <person name="Willig A."/>
            <person name="Goepfert S."/>
            <person name="Peitsch M.C."/>
            <person name="Ivanov N.V."/>
        </authorList>
    </citation>
    <scope>NUCLEOTIDE SEQUENCE [LARGE SCALE GENOMIC DNA]</scope>
</reference>
<dbReference type="AlphaFoldDB" id="A0A1S4CUM2"/>
<dbReference type="SMR" id="A0A1S4CUM2"/>
<dbReference type="RefSeq" id="XP_016504808.1">
    <property type="nucleotide sequence ID" value="XM_016649322.1"/>
</dbReference>